<feature type="compositionally biased region" description="Polar residues" evidence="1">
    <location>
        <begin position="49"/>
        <end position="61"/>
    </location>
</feature>
<dbReference type="Proteomes" id="UP001153069">
    <property type="component" value="Unassembled WGS sequence"/>
</dbReference>
<evidence type="ECO:0000313" key="2">
    <source>
        <dbReference type="EMBL" id="CAB9514374.1"/>
    </source>
</evidence>
<organism evidence="2 3">
    <name type="scientific">Seminavis robusta</name>
    <dbReference type="NCBI Taxonomy" id="568900"/>
    <lineage>
        <taxon>Eukaryota</taxon>
        <taxon>Sar</taxon>
        <taxon>Stramenopiles</taxon>
        <taxon>Ochrophyta</taxon>
        <taxon>Bacillariophyta</taxon>
        <taxon>Bacillariophyceae</taxon>
        <taxon>Bacillariophycidae</taxon>
        <taxon>Naviculales</taxon>
        <taxon>Naviculaceae</taxon>
        <taxon>Seminavis</taxon>
    </lineage>
</organism>
<comment type="caution">
    <text evidence="2">The sequence shown here is derived from an EMBL/GenBank/DDBJ whole genome shotgun (WGS) entry which is preliminary data.</text>
</comment>
<reference evidence="2" key="1">
    <citation type="submission" date="2020-06" db="EMBL/GenBank/DDBJ databases">
        <authorList>
            <consortium name="Plant Systems Biology data submission"/>
        </authorList>
    </citation>
    <scope>NUCLEOTIDE SEQUENCE</scope>
    <source>
        <strain evidence="2">D6</strain>
    </source>
</reference>
<feature type="region of interest" description="Disordered" evidence="1">
    <location>
        <begin position="1"/>
        <end position="108"/>
    </location>
</feature>
<name>A0A9N8E5S8_9STRA</name>
<protein>
    <submittedName>
        <fullName evidence="2">Uncharacterized protein</fullName>
    </submittedName>
</protein>
<evidence type="ECO:0000256" key="1">
    <source>
        <dbReference type="SAM" id="MobiDB-lite"/>
    </source>
</evidence>
<evidence type="ECO:0000313" key="3">
    <source>
        <dbReference type="Proteomes" id="UP001153069"/>
    </source>
</evidence>
<sequence length="108" mass="11689">MTAEAATEEGCPAMSQSHEGTVGARRSRRAGRTTASDAKNTRIARLKRSSTLDGEQMPQSWRNRKLREQTKTAAEEGDATEEPAGEGGSPEDLFKTKGRPALNRSVTN</sequence>
<dbReference type="AlphaFoldDB" id="A0A9N8E5S8"/>
<gene>
    <name evidence="2" type="ORF">SEMRO_650_G181310.1</name>
</gene>
<feature type="compositionally biased region" description="Acidic residues" evidence="1">
    <location>
        <begin position="75"/>
        <end position="84"/>
    </location>
</feature>
<accession>A0A9N8E5S8</accession>
<dbReference type="EMBL" id="CAICTM010000649">
    <property type="protein sequence ID" value="CAB9514374.1"/>
    <property type="molecule type" value="Genomic_DNA"/>
</dbReference>
<proteinExistence type="predicted"/>
<keyword evidence="3" id="KW-1185">Reference proteome</keyword>